<evidence type="ECO:0000313" key="2">
    <source>
        <dbReference type="EMBL" id="MPD00863.1"/>
    </source>
</evidence>
<keyword evidence="3" id="KW-1185">Reference proteome</keyword>
<dbReference type="AlphaFoldDB" id="A0A5B7JXS1"/>
<proteinExistence type="predicted"/>
<name>A0A5B7JXS1_PORTR</name>
<dbReference type="EMBL" id="VSRR010124741">
    <property type="protein sequence ID" value="MPD00863.1"/>
    <property type="molecule type" value="Genomic_DNA"/>
</dbReference>
<evidence type="ECO:0000313" key="3">
    <source>
        <dbReference type="Proteomes" id="UP000324222"/>
    </source>
</evidence>
<protein>
    <submittedName>
        <fullName evidence="2">Uncharacterized protein</fullName>
    </submittedName>
</protein>
<comment type="caution">
    <text evidence="2">The sequence shown here is derived from an EMBL/GenBank/DDBJ whole genome shotgun (WGS) entry which is preliminary data.</text>
</comment>
<organism evidence="2 3">
    <name type="scientific">Portunus trituberculatus</name>
    <name type="common">Swimming crab</name>
    <name type="synonym">Neptunus trituberculatus</name>
    <dbReference type="NCBI Taxonomy" id="210409"/>
    <lineage>
        <taxon>Eukaryota</taxon>
        <taxon>Metazoa</taxon>
        <taxon>Ecdysozoa</taxon>
        <taxon>Arthropoda</taxon>
        <taxon>Crustacea</taxon>
        <taxon>Multicrustacea</taxon>
        <taxon>Malacostraca</taxon>
        <taxon>Eumalacostraca</taxon>
        <taxon>Eucarida</taxon>
        <taxon>Decapoda</taxon>
        <taxon>Pleocyemata</taxon>
        <taxon>Brachyura</taxon>
        <taxon>Eubrachyura</taxon>
        <taxon>Portunoidea</taxon>
        <taxon>Portunidae</taxon>
        <taxon>Portuninae</taxon>
        <taxon>Portunus</taxon>
    </lineage>
</organism>
<feature type="compositionally biased region" description="Basic residues" evidence="1">
    <location>
        <begin position="70"/>
        <end position="79"/>
    </location>
</feature>
<accession>A0A5B7JXS1</accession>
<feature type="region of interest" description="Disordered" evidence="1">
    <location>
        <begin position="48"/>
        <end position="80"/>
    </location>
</feature>
<gene>
    <name evidence="2" type="ORF">E2C01_096367</name>
</gene>
<dbReference type="Proteomes" id="UP000324222">
    <property type="component" value="Unassembled WGS sequence"/>
</dbReference>
<evidence type="ECO:0000256" key="1">
    <source>
        <dbReference type="SAM" id="MobiDB-lite"/>
    </source>
</evidence>
<sequence>MRSRVIFLFGLEIKAAESGGSLPVWSKQKDCNLASCVCRSYRHIEAREGRGTLSRPGGAPETLARNPSAGRRRPGRRVPRIPWKIAKERDVSHVMLMALISLIPEMLRCQTVRSMKQTYS</sequence>
<reference evidence="2 3" key="1">
    <citation type="submission" date="2019-05" db="EMBL/GenBank/DDBJ databases">
        <title>Another draft genome of Portunus trituberculatus and its Hox gene families provides insights of decapod evolution.</title>
        <authorList>
            <person name="Jeong J.-H."/>
            <person name="Song I."/>
            <person name="Kim S."/>
            <person name="Choi T."/>
            <person name="Kim D."/>
            <person name="Ryu S."/>
            <person name="Kim W."/>
        </authorList>
    </citation>
    <scope>NUCLEOTIDE SEQUENCE [LARGE SCALE GENOMIC DNA]</scope>
    <source>
        <tissue evidence="2">Muscle</tissue>
    </source>
</reference>